<dbReference type="AlphaFoldDB" id="A0AA37UUX4"/>
<comment type="caution">
    <text evidence="2">The sequence shown here is derived from an EMBL/GenBank/DDBJ whole genome shotgun (WGS) entry which is preliminary data.</text>
</comment>
<evidence type="ECO:0000313" key="2">
    <source>
        <dbReference type="EMBL" id="GMA30831.1"/>
    </source>
</evidence>
<protein>
    <submittedName>
        <fullName evidence="2">Uncharacterized protein</fullName>
    </submittedName>
</protein>
<feature type="region of interest" description="Disordered" evidence="1">
    <location>
        <begin position="1"/>
        <end position="74"/>
    </location>
</feature>
<accession>A0AA37UUX4</accession>
<keyword evidence="3" id="KW-1185">Reference proteome</keyword>
<reference evidence="2" key="2">
    <citation type="submission" date="2023-02" db="EMBL/GenBank/DDBJ databases">
        <authorList>
            <person name="Sun Q."/>
            <person name="Mori K."/>
        </authorList>
    </citation>
    <scope>NUCLEOTIDE SEQUENCE</scope>
    <source>
        <strain evidence="2">NBRC 112290</strain>
    </source>
</reference>
<feature type="compositionally biased region" description="Basic and acidic residues" evidence="1">
    <location>
        <begin position="16"/>
        <end position="29"/>
    </location>
</feature>
<sequence>MSRAAAIARAGRRSGRRWDTADLEGERAVRVTPSCSGTVTVPEHDGEDRATAGGPAARSAGQSTGKSETATVPA</sequence>
<proteinExistence type="predicted"/>
<dbReference type="Proteomes" id="UP001157161">
    <property type="component" value="Unassembled WGS sequence"/>
</dbReference>
<dbReference type="EMBL" id="BSUM01000001">
    <property type="protein sequence ID" value="GMA30831.1"/>
    <property type="molecule type" value="Genomic_DNA"/>
</dbReference>
<feature type="compositionally biased region" description="Polar residues" evidence="1">
    <location>
        <begin position="60"/>
        <end position="74"/>
    </location>
</feature>
<reference evidence="2" key="1">
    <citation type="journal article" date="2014" name="Int. J. Syst. Evol. Microbiol.">
        <title>Complete genome sequence of Corynebacterium casei LMG S-19264T (=DSM 44701T), isolated from a smear-ripened cheese.</title>
        <authorList>
            <consortium name="US DOE Joint Genome Institute (JGI-PGF)"/>
            <person name="Walter F."/>
            <person name="Albersmeier A."/>
            <person name="Kalinowski J."/>
            <person name="Ruckert C."/>
        </authorList>
    </citation>
    <scope>NUCLEOTIDE SEQUENCE</scope>
    <source>
        <strain evidence="2">NBRC 112290</strain>
    </source>
</reference>
<gene>
    <name evidence="2" type="ORF">GCM10025875_08230</name>
</gene>
<organism evidence="2 3">
    <name type="scientific">Litorihabitans aurantiacus</name>
    <dbReference type="NCBI Taxonomy" id="1930061"/>
    <lineage>
        <taxon>Bacteria</taxon>
        <taxon>Bacillati</taxon>
        <taxon>Actinomycetota</taxon>
        <taxon>Actinomycetes</taxon>
        <taxon>Micrococcales</taxon>
        <taxon>Beutenbergiaceae</taxon>
        <taxon>Litorihabitans</taxon>
    </lineage>
</organism>
<evidence type="ECO:0000313" key="3">
    <source>
        <dbReference type="Proteomes" id="UP001157161"/>
    </source>
</evidence>
<name>A0AA37UUX4_9MICO</name>
<evidence type="ECO:0000256" key="1">
    <source>
        <dbReference type="SAM" id="MobiDB-lite"/>
    </source>
</evidence>